<sequence>MAKPNPQLEAALAQFAAQPGTTSDQAAQLRAALTADADRLAQLNQDAALGRINGFALEAPGSATQIGRYDKHTGLVSLPIASFRPGGGAAGDDLRSVIELQSMSVDFAHQSYRDLANQSHAVSANMLDNLQSTLNGSPVLAEQAKAAARQGHLERFAILDPAMSAGATYDGRDTVKAMNLPAQVLQTGSVGNPQGRYDVRDLTFVMGHELQHGFNHQAKLAATRTFLEDIRQQAGAKGQVHDYTDELKAYIQAGREDEAKAEIAGWNALLSREKQSNPSASYADMEATLNGRVYDFVTHSTRSSPAQPKPGLTFNPDGSLSQTPTNIAAMGRHYFDRPSPNYAQPGQRPLGIGEHRDLAGNPRPTADYANYYGAWAWERILAAEAHAGVRHQGAAPRVIADMAGVGLKEDLIEMEGLDLGANKARRPYYDSATTPASLHHFDHTQDGSVHPTHDHQHVPAAPAHRDPDDPKHPDHAMLEQIRAGVRRIDESLGKSHDAMSERVSRSLLAACKGHRATAGTAGAANALGRVDHVVLGTTGNIFAVEGRLDDPAHKRAAVRVEDAIRTPVEQSDEKLQAANQAIAREQSHARQPTHDIDAAVRAGPAMSM</sequence>
<protein>
    <submittedName>
        <fullName evidence="3">XVIPCD domain-containing protein</fullName>
    </submittedName>
</protein>
<proteinExistence type="predicted"/>
<evidence type="ECO:0000313" key="4">
    <source>
        <dbReference type="Proteomes" id="UP001595705"/>
    </source>
</evidence>
<evidence type="ECO:0000259" key="2">
    <source>
        <dbReference type="Pfam" id="PF20410"/>
    </source>
</evidence>
<evidence type="ECO:0000256" key="1">
    <source>
        <dbReference type="SAM" id="MobiDB-lite"/>
    </source>
</evidence>
<gene>
    <name evidence="3" type="ORF">ACFONC_08935</name>
</gene>
<dbReference type="Pfam" id="PF20410">
    <property type="entry name" value="X-Tfes_XVIPCD"/>
    <property type="match status" value="1"/>
</dbReference>
<feature type="region of interest" description="Disordered" evidence="1">
    <location>
        <begin position="434"/>
        <end position="474"/>
    </location>
</feature>
<accession>A0ABV7XKM6</accession>
<comment type="caution">
    <text evidence="3">The sequence shown here is derived from an EMBL/GenBank/DDBJ whole genome shotgun (WGS) entry which is preliminary data.</text>
</comment>
<dbReference type="RefSeq" id="WP_386743385.1">
    <property type="nucleotide sequence ID" value="NZ_JBHRYA010000007.1"/>
</dbReference>
<dbReference type="EMBL" id="JBHRYA010000007">
    <property type="protein sequence ID" value="MFC3716276.1"/>
    <property type="molecule type" value="Genomic_DNA"/>
</dbReference>
<feature type="compositionally biased region" description="Basic and acidic residues" evidence="1">
    <location>
        <begin position="439"/>
        <end position="474"/>
    </location>
</feature>
<organism evidence="3 4">
    <name type="scientific">Luteimonas soli</name>
    <dbReference type="NCBI Taxonomy" id="1648966"/>
    <lineage>
        <taxon>Bacteria</taxon>
        <taxon>Pseudomonadati</taxon>
        <taxon>Pseudomonadota</taxon>
        <taxon>Gammaproteobacteria</taxon>
        <taxon>Lysobacterales</taxon>
        <taxon>Lysobacteraceae</taxon>
        <taxon>Luteimonas</taxon>
    </lineage>
</organism>
<dbReference type="Proteomes" id="UP001595705">
    <property type="component" value="Unassembled WGS sequence"/>
</dbReference>
<dbReference type="InterPro" id="IPR046519">
    <property type="entry name" value="X-Tfes_XVIPCD"/>
</dbReference>
<evidence type="ECO:0000313" key="3">
    <source>
        <dbReference type="EMBL" id="MFC3716276.1"/>
    </source>
</evidence>
<keyword evidence="4" id="KW-1185">Reference proteome</keyword>
<reference evidence="4" key="1">
    <citation type="journal article" date="2019" name="Int. J. Syst. Evol. Microbiol.">
        <title>The Global Catalogue of Microorganisms (GCM) 10K type strain sequencing project: providing services to taxonomists for standard genome sequencing and annotation.</title>
        <authorList>
            <consortium name="The Broad Institute Genomics Platform"/>
            <consortium name="The Broad Institute Genome Sequencing Center for Infectious Disease"/>
            <person name="Wu L."/>
            <person name="Ma J."/>
        </authorList>
    </citation>
    <scope>NUCLEOTIDE SEQUENCE [LARGE SCALE GENOMIC DNA]</scope>
    <source>
        <strain evidence="4">KCTC 42441</strain>
    </source>
</reference>
<feature type="region of interest" description="Disordered" evidence="1">
    <location>
        <begin position="300"/>
        <end position="320"/>
    </location>
</feature>
<feature type="domain" description="X-Tfes XVIPCD" evidence="2">
    <location>
        <begin position="468"/>
        <end position="577"/>
    </location>
</feature>
<name>A0ABV7XKM6_9GAMM</name>